<evidence type="ECO:0000313" key="2">
    <source>
        <dbReference type="EMBL" id="ABC32376.1"/>
    </source>
</evidence>
<sequence>MGTLLSCVDEPCPQATSGSDQPDIGAPPMMRKGKNYAHPANVADTNPPNITDFRVFKMIRWEHPKQRRFYRASIQRDLFGRLEILCVSGKLDARNGSCKPIYCNNPDHLKEELRKIFRARRKSGYKLFP</sequence>
<dbReference type="HOGENOM" id="CLU_1945755_0_0_6"/>
<proteinExistence type="predicted"/>
<dbReference type="Proteomes" id="UP000000238">
    <property type="component" value="Chromosome"/>
</dbReference>
<dbReference type="CDD" id="cd07996">
    <property type="entry name" value="WGR_MMR_like"/>
    <property type="match status" value="1"/>
</dbReference>
<accession>Q2SAE8</accession>
<evidence type="ECO:0000256" key="1">
    <source>
        <dbReference type="SAM" id="MobiDB-lite"/>
    </source>
</evidence>
<feature type="region of interest" description="Disordered" evidence="1">
    <location>
        <begin position="11"/>
        <end position="43"/>
    </location>
</feature>
<reference evidence="2 3" key="1">
    <citation type="journal article" date="2005" name="Nucleic Acids Res.">
        <title>Genomic blueprint of Hahella chejuensis, a marine microbe producing an algicidal agent.</title>
        <authorList>
            <person name="Jeong H."/>
            <person name="Yim J.H."/>
            <person name="Lee C."/>
            <person name="Choi S.-H."/>
            <person name="Park Y.K."/>
            <person name="Yoon S.H."/>
            <person name="Hur C.-G."/>
            <person name="Kang H.-Y."/>
            <person name="Kim D."/>
            <person name="Lee H.H."/>
            <person name="Park K.H."/>
            <person name="Park S.-H."/>
            <person name="Park H.-S."/>
            <person name="Lee H.K."/>
            <person name="Oh T.K."/>
            <person name="Kim J.F."/>
        </authorList>
    </citation>
    <scope>NUCLEOTIDE SEQUENCE [LARGE SCALE GENOMIC DNA]</scope>
    <source>
        <strain evidence="2 3">KCTC 2396</strain>
    </source>
</reference>
<dbReference type="AlphaFoldDB" id="Q2SAE8"/>
<dbReference type="KEGG" id="hch:HCH_05723"/>
<protein>
    <recommendedName>
        <fullName evidence="4">WGR domain-containing protein</fullName>
    </recommendedName>
</protein>
<gene>
    <name evidence="2" type="ordered locus">HCH_05723</name>
</gene>
<dbReference type="InterPro" id="IPR049809">
    <property type="entry name" value="YehF/YfeS-like_WGR"/>
</dbReference>
<evidence type="ECO:0008006" key="4">
    <source>
        <dbReference type="Google" id="ProtNLM"/>
    </source>
</evidence>
<keyword evidence="3" id="KW-1185">Reference proteome</keyword>
<name>Q2SAE8_HAHCH</name>
<evidence type="ECO:0000313" key="3">
    <source>
        <dbReference type="Proteomes" id="UP000000238"/>
    </source>
</evidence>
<dbReference type="EMBL" id="CP000155">
    <property type="protein sequence ID" value="ABC32376.1"/>
    <property type="molecule type" value="Genomic_DNA"/>
</dbReference>
<organism evidence="2 3">
    <name type="scientific">Hahella chejuensis (strain KCTC 2396)</name>
    <dbReference type="NCBI Taxonomy" id="349521"/>
    <lineage>
        <taxon>Bacteria</taxon>
        <taxon>Pseudomonadati</taxon>
        <taxon>Pseudomonadota</taxon>
        <taxon>Gammaproteobacteria</taxon>
        <taxon>Oceanospirillales</taxon>
        <taxon>Hahellaceae</taxon>
        <taxon>Hahella</taxon>
    </lineage>
</organism>